<keyword evidence="2" id="KW-1185">Reference proteome</keyword>
<proteinExistence type="predicted"/>
<evidence type="ECO:0008006" key="3">
    <source>
        <dbReference type="Google" id="ProtNLM"/>
    </source>
</evidence>
<reference evidence="1" key="1">
    <citation type="submission" date="2022-11" db="EMBL/GenBank/DDBJ databases">
        <authorList>
            <person name="Morgan W.R."/>
            <person name="Tartar A."/>
        </authorList>
    </citation>
    <scope>NUCLEOTIDE SEQUENCE</scope>
    <source>
        <strain evidence="1">ARSEF 373</strain>
    </source>
</reference>
<evidence type="ECO:0000313" key="1">
    <source>
        <dbReference type="EMBL" id="DBA04973.1"/>
    </source>
</evidence>
<sequence>MGLSTACCVEAFPLHVVGDSAMIIRQHRLLRPPRAIHLRPYFQASQLSPAQTHSRWWRHHPRALNKMTDTAANLAMDIRRSHDNSRTGRALVQMHPIPDVALTHQRRFSVWFLMPP</sequence>
<protein>
    <recommendedName>
        <fullName evidence="3">RNase H type-1 domain-containing protein</fullName>
    </recommendedName>
</protein>
<dbReference type="Proteomes" id="UP001146120">
    <property type="component" value="Unassembled WGS sequence"/>
</dbReference>
<name>A0AAV2ZD80_9STRA</name>
<dbReference type="InterPro" id="IPR036397">
    <property type="entry name" value="RNaseH_sf"/>
</dbReference>
<organism evidence="1 2">
    <name type="scientific">Lagenidium giganteum</name>
    <dbReference type="NCBI Taxonomy" id="4803"/>
    <lineage>
        <taxon>Eukaryota</taxon>
        <taxon>Sar</taxon>
        <taxon>Stramenopiles</taxon>
        <taxon>Oomycota</taxon>
        <taxon>Peronosporomycetes</taxon>
        <taxon>Pythiales</taxon>
        <taxon>Pythiaceae</taxon>
    </lineage>
</organism>
<reference evidence="1" key="2">
    <citation type="journal article" date="2023" name="Microbiol Resour">
        <title>Decontamination and Annotation of the Draft Genome Sequence of the Oomycete Lagenidium giganteum ARSEF 373.</title>
        <authorList>
            <person name="Morgan W.R."/>
            <person name="Tartar A."/>
        </authorList>
    </citation>
    <scope>NUCLEOTIDE SEQUENCE</scope>
    <source>
        <strain evidence="1">ARSEF 373</strain>
    </source>
</reference>
<comment type="caution">
    <text evidence="1">The sequence shown here is derived from an EMBL/GenBank/DDBJ whole genome shotgun (WGS) entry which is preliminary data.</text>
</comment>
<dbReference type="AlphaFoldDB" id="A0AAV2ZD80"/>
<gene>
    <name evidence="1" type="ORF">N0F65_006975</name>
</gene>
<evidence type="ECO:0000313" key="2">
    <source>
        <dbReference type="Proteomes" id="UP001146120"/>
    </source>
</evidence>
<dbReference type="Gene3D" id="3.30.420.10">
    <property type="entry name" value="Ribonuclease H-like superfamily/Ribonuclease H"/>
    <property type="match status" value="1"/>
</dbReference>
<dbReference type="GO" id="GO:0003676">
    <property type="term" value="F:nucleic acid binding"/>
    <property type="evidence" value="ECO:0007669"/>
    <property type="project" value="InterPro"/>
</dbReference>
<dbReference type="EMBL" id="DAKRPA010000004">
    <property type="protein sequence ID" value="DBA04973.1"/>
    <property type="molecule type" value="Genomic_DNA"/>
</dbReference>
<accession>A0AAV2ZD80</accession>